<feature type="domain" description="Type II secretion system protein GspG C-terminal" evidence="11">
    <location>
        <begin position="59"/>
        <end position="168"/>
    </location>
</feature>
<reference evidence="12" key="1">
    <citation type="submission" date="2018-06" db="EMBL/GenBank/DDBJ databases">
        <authorList>
            <person name="Zhirakovskaya E."/>
        </authorList>
    </citation>
    <scope>NUCLEOTIDE SEQUENCE</scope>
</reference>
<dbReference type="Pfam" id="PF07963">
    <property type="entry name" value="N_methyl"/>
    <property type="match status" value="1"/>
</dbReference>
<dbReference type="Pfam" id="PF08334">
    <property type="entry name" value="T2SSG"/>
    <property type="match status" value="1"/>
</dbReference>
<dbReference type="Gene3D" id="3.30.700.10">
    <property type="entry name" value="Glycoprotein, Type 4 Pilin"/>
    <property type="match status" value="1"/>
</dbReference>
<dbReference type="InterPro" id="IPR000983">
    <property type="entry name" value="Bac_GSPG_pilin"/>
</dbReference>
<evidence type="ECO:0000256" key="10">
    <source>
        <dbReference type="SAM" id="Phobius"/>
    </source>
</evidence>
<sequence>MRNGYKGGACQSVIPNIATRPAIGRHARLKGRHAPGFTLLEVLVVVVILGILAAVIVPKIMGRPEQARRVKALVDIKSVETALSLYKIDNGKYPDTEQGLTALVVKPDTGDIPRNWKSGGYLDKIPKDPWGKEYIYISPGVHGDFDLSSYGSDGEEGGEGDYADINNWSLE</sequence>
<dbReference type="AlphaFoldDB" id="A0A3B1BLU2"/>
<evidence type="ECO:0000256" key="2">
    <source>
        <dbReference type="ARBA" id="ARBA00009984"/>
    </source>
</evidence>
<dbReference type="InterPro" id="IPR045584">
    <property type="entry name" value="Pilin-like"/>
</dbReference>
<dbReference type="SUPFAM" id="SSF54523">
    <property type="entry name" value="Pili subunits"/>
    <property type="match status" value="1"/>
</dbReference>
<keyword evidence="4" id="KW-1003">Cell membrane</keyword>
<dbReference type="InterPro" id="IPR012902">
    <property type="entry name" value="N_methyl_site"/>
</dbReference>
<evidence type="ECO:0000313" key="12">
    <source>
        <dbReference type="EMBL" id="VAX17042.1"/>
    </source>
</evidence>
<evidence type="ECO:0000256" key="3">
    <source>
        <dbReference type="ARBA" id="ARBA00020042"/>
    </source>
</evidence>
<evidence type="ECO:0000256" key="6">
    <source>
        <dbReference type="ARBA" id="ARBA00022519"/>
    </source>
</evidence>
<dbReference type="PRINTS" id="PR00813">
    <property type="entry name" value="BCTERIALGSPG"/>
</dbReference>
<comment type="similarity">
    <text evidence="2">Belongs to the GSP G family.</text>
</comment>
<dbReference type="NCBIfam" id="TIGR02532">
    <property type="entry name" value="IV_pilin_GFxxxE"/>
    <property type="match status" value="1"/>
</dbReference>
<evidence type="ECO:0000256" key="9">
    <source>
        <dbReference type="ARBA" id="ARBA00023136"/>
    </source>
</evidence>
<dbReference type="InterPro" id="IPR010054">
    <property type="entry name" value="Type2_sec_GspG"/>
</dbReference>
<dbReference type="GO" id="GO:0005886">
    <property type="term" value="C:plasma membrane"/>
    <property type="evidence" value="ECO:0007669"/>
    <property type="project" value="UniProtKB-SubCell"/>
</dbReference>
<dbReference type="NCBIfam" id="TIGR01710">
    <property type="entry name" value="typeII_sec_gspG"/>
    <property type="match status" value="1"/>
</dbReference>
<comment type="subcellular location">
    <subcellularLocation>
        <location evidence="1">Cell inner membrane</location>
        <topology evidence="1">Single-pass membrane protein</topology>
    </subcellularLocation>
</comment>
<evidence type="ECO:0000256" key="7">
    <source>
        <dbReference type="ARBA" id="ARBA00022692"/>
    </source>
</evidence>
<evidence type="ECO:0000259" key="11">
    <source>
        <dbReference type="Pfam" id="PF08334"/>
    </source>
</evidence>
<keyword evidence="9 10" id="KW-0472">Membrane</keyword>
<evidence type="ECO:0000256" key="5">
    <source>
        <dbReference type="ARBA" id="ARBA00022481"/>
    </source>
</evidence>
<organism evidence="12">
    <name type="scientific">hydrothermal vent metagenome</name>
    <dbReference type="NCBI Taxonomy" id="652676"/>
    <lineage>
        <taxon>unclassified sequences</taxon>
        <taxon>metagenomes</taxon>
        <taxon>ecological metagenomes</taxon>
    </lineage>
</organism>
<keyword evidence="8 10" id="KW-1133">Transmembrane helix</keyword>
<keyword evidence="6" id="KW-0997">Cell inner membrane</keyword>
<evidence type="ECO:0000256" key="1">
    <source>
        <dbReference type="ARBA" id="ARBA00004377"/>
    </source>
</evidence>
<evidence type="ECO:0000256" key="4">
    <source>
        <dbReference type="ARBA" id="ARBA00022475"/>
    </source>
</evidence>
<dbReference type="InterPro" id="IPR013545">
    <property type="entry name" value="T2SS_protein-GspG_C"/>
</dbReference>
<name>A0A3B1BLU2_9ZZZZ</name>
<gene>
    <name evidence="12" type="ORF">MNBD_NITROSPINAE02-1583</name>
</gene>
<dbReference type="PANTHER" id="PTHR30093:SF44">
    <property type="entry name" value="TYPE II SECRETION SYSTEM CORE PROTEIN G"/>
    <property type="match status" value="1"/>
</dbReference>
<proteinExistence type="inferred from homology"/>
<feature type="transmembrane region" description="Helical" evidence="10">
    <location>
        <begin position="37"/>
        <end position="61"/>
    </location>
</feature>
<protein>
    <recommendedName>
        <fullName evidence="3">Type II secretion system core protein G</fullName>
    </recommendedName>
</protein>
<dbReference type="GO" id="GO:0015628">
    <property type="term" value="P:protein secretion by the type II secretion system"/>
    <property type="evidence" value="ECO:0007669"/>
    <property type="project" value="InterPro"/>
</dbReference>
<evidence type="ECO:0000256" key="8">
    <source>
        <dbReference type="ARBA" id="ARBA00022989"/>
    </source>
</evidence>
<keyword evidence="5" id="KW-0488">Methylation</keyword>
<dbReference type="GO" id="GO:0015627">
    <property type="term" value="C:type II protein secretion system complex"/>
    <property type="evidence" value="ECO:0007669"/>
    <property type="project" value="InterPro"/>
</dbReference>
<dbReference type="EMBL" id="UOGE01000017">
    <property type="protein sequence ID" value="VAX17042.1"/>
    <property type="molecule type" value="Genomic_DNA"/>
</dbReference>
<accession>A0A3B1BLU2</accession>
<keyword evidence="7 10" id="KW-0812">Transmembrane</keyword>
<dbReference type="PANTHER" id="PTHR30093">
    <property type="entry name" value="GENERAL SECRETION PATHWAY PROTEIN G"/>
    <property type="match status" value="1"/>
</dbReference>